<proteinExistence type="inferred from homology"/>
<dbReference type="Gene3D" id="3.40.50.150">
    <property type="entry name" value="Vaccinia Virus protein VP39"/>
    <property type="match status" value="1"/>
</dbReference>
<protein>
    <submittedName>
        <fullName evidence="5">Class I SAM-dependent methyltransferase</fullName>
    </submittedName>
</protein>
<organism evidence="5 6">
    <name type="scientific">Maribacter algarum</name>
    <name type="common">ex Zhang et al. 2020</name>
    <dbReference type="NCBI Taxonomy" id="2578118"/>
    <lineage>
        <taxon>Bacteria</taxon>
        <taxon>Pseudomonadati</taxon>
        <taxon>Bacteroidota</taxon>
        <taxon>Flavobacteriia</taxon>
        <taxon>Flavobacteriales</taxon>
        <taxon>Flavobacteriaceae</taxon>
        <taxon>Maribacter</taxon>
    </lineage>
</organism>
<dbReference type="InterPro" id="IPR029063">
    <property type="entry name" value="SAM-dependent_MTases_sf"/>
</dbReference>
<evidence type="ECO:0000313" key="6">
    <source>
        <dbReference type="Proteomes" id="UP000310314"/>
    </source>
</evidence>
<dbReference type="InterPro" id="IPR051052">
    <property type="entry name" value="Diverse_substrate_MTase"/>
</dbReference>
<dbReference type="RefSeq" id="WP_138659887.1">
    <property type="nucleotide sequence ID" value="NZ_VATY01000005.1"/>
</dbReference>
<evidence type="ECO:0000256" key="3">
    <source>
        <dbReference type="ARBA" id="ARBA00022679"/>
    </source>
</evidence>
<dbReference type="OrthoDB" id="9810615at2"/>
<accession>A0A5S3PH06</accession>
<dbReference type="SUPFAM" id="SSF53335">
    <property type="entry name" value="S-adenosyl-L-methionine-dependent methyltransferases"/>
    <property type="match status" value="1"/>
</dbReference>
<name>A0A5S3PH06_9FLAO</name>
<dbReference type="AlphaFoldDB" id="A0A5S3PH06"/>
<dbReference type="Proteomes" id="UP000310314">
    <property type="component" value="Unassembled WGS sequence"/>
</dbReference>
<comment type="caution">
    <text evidence="5">The sequence shown here is derived from an EMBL/GenBank/DDBJ whole genome shotgun (WGS) entry which is preliminary data.</text>
</comment>
<dbReference type="GO" id="GO:0032259">
    <property type="term" value="P:methylation"/>
    <property type="evidence" value="ECO:0007669"/>
    <property type="project" value="UniProtKB-KW"/>
</dbReference>
<keyword evidence="2 5" id="KW-0489">Methyltransferase</keyword>
<dbReference type="PANTHER" id="PTHR44942">
    <property type="entry name" value="METHYLTRANSF_11 DOMAIN-CONTAINING PROTEIN"/>
    <property type="match status" value="1"/>
</dbReference>
<keyword evidence="6" id="KW-1185">Reference proteome</keyword>
<evidence type="ECO:0000313" key="5">
    <source>
        <dbReference type="EMBL" id="TMM53428.1"/>
    </source>
</evidence>
<feature type="domain" description="Methyltransferase type 11" evidence="4">
    <location>
        <begin position="55"/>
        <end position="148"/>
    </location>
</feature>
<dbReference type="PANTHER" id="PTHR44942:SF4">
    <property type="entry name" value="METHYLTRANSFERASE TYPE 11 DOMAIN-CONTAINING PROTEIN"/>
    <property type="match status" value="1"/>
</dbReference>
<dbReference type="EMBL" id="VATY01000005">
    <property type="protein sequence ID" value="TMM53428.1"/>
    <property type="molecule type" value="Genomic_DNA"/>
</dbReference>
<dbReference type="InterPro" id="IPR013216">
    <property type="entry name" value="Methyltransf_11"/>
</dbReference>
<evidence type="ECO:0000256" key="2">
    <source>
        <dbReference type="ARBA" id="ARBA00022603"/>
    </source>
</evidence>
<comment type="similarity">
    <text evidence="1">Belongs to the methyltransferase superfamily.</text>
</comment>
<dbReference type="GO" id="GO:0008757">
    <property type="term" value="F:S-adenosylmethionine-dependent methyltransferase activity"/>
    <property type="evidence" value="ECO:0007669"/>
    <property type="project" value="InterPro"/>
</dbReference>
<reference evidence="5 6" key="1">
    <citation type="submission" date="2019-05" db="EMBL/GenBank/DDBJ databases">
        <authorList>
            <person name="Zhang J.-Y."/>
            <person name="Feg X."/>
            <person name="Du Z.-J."/>
        </authorList>
    </citation>
    <scope>NUCLEOTIDE SEQUENCE [LARGE SCALE GENOMIC DNA]</scope>
    <source>
        <strain evidence="5 6">RZ26</strain>
    </source>
</reference>
<dbReference type="CDD" id="cd02440">
    <property type="entry name" value="AdoMet_MTases"/>
    <property type="match status" value="1"/>
</dbReference>
<dbReference type="Pfam" id="PF08241">
    <property type="entry name" value="Methyltransf_11"/>
    <property type="match status" value="1"/>
</dbReference>
<keyword evidence="3 5" id="KW-0808">Transferase</keyword>
<evidence type="ECO:0000256" key="1">
    <source>
        <dbReference type="ARBA" id="ARBA00008361"/>
    </source>
</evidence>
<evidence type="ECO:0000259" key="4">
    <source>
        <dbReference type="Pfam" id="PF08241"/>
    </source>
</evidence>
<sequence>MRSTKLNLLPKKYLIKTGDVDHGDWNFKPFLGIIMKARFRLIIRMLAKKSKGHLLEIGYGSGVFLPELAKHAHNIYGIDIHDKHNEVAEKLLEYNVKAELVSGGAEKMIWEDNSFDSIVAVSALEFVSDLEAVCLEVKRTLRPNGSFMLVTPGKSPILDFGFNLLTGKSAKKDFEDRREIVMPMLLKHFEIKQELTYPKYGSSILKLYTGLELKPKDV</sequence>
<gene>
    <name evidence="5" type="ORF">FEE95_20435</name>
</gene>